<organism evidence="3 5">
    <name type="scientific">Legionella feeleii</name>
    <dbReference type="NCBI Taxonomy" id="453"/>
    <lineage>
        <taxon>Bacteria</taxon>
        <taxon>Pseudomonadati</taxon>
        <taxon>Pseudomonadota</taxon>
        <taxon>Gammaproteobacteria</taxon>
        <taxon>Legionellales</taxon>
        <taxon>Legionellaceae</taxon>
        <taxon>Legionella</taxon>
    </lineage>
</organism>
<dbReference type="PANTHER" id="PTHR23028">
    <property type="entry name" value="ACETYLTRANSFERASE"/>
    <property type="match status" value="1"/>
</dbReference>
<dbReference type="GO" id="GO:0009103">
    <property type="term" value="P:lipopolysaccharide biosynthetic process"/>
    <property type="evidence" value="ECO:0007669"/>
    <property type="project" value="TreeGrafter"/>
</dbReference>
<feature type="domain" description="Acyltransferase 3" evidence="2">
    <location>
        <begin position="5"/>
        <end position="381"/>
    </location>
</feature>
<feature type="transmembrane region" description="Helical" evidence="1">
    <location>
        <begin position="198"/>
        <end position="216"/>
    </location>
</feature>
<dbReference type="InterPro" id="IPR050879">
    <property type="entry name" value="Acyltransferase_3"/>
</dbReference>
<dbReference type="Proteomes" id="UP000251942">
    <property type="component" value="Unassembled WGS sequence"/>
</dbReference>
<proteinExistence type="predicted"/>
<reference evidence="4 6" key="2">
    <citation type="submission" date="2018-06" db="EMBL/GenBank/DDBJ databases">
        <authorList>
            <consortium name="Pathogen Informatics"/>
            <person name="Doyle S."/>
        </authorList>
    </citation>
    <scope>NUCLEOTIDE SEQUENCE [LARGE SCALE GENOMIC DNA]</scope>
    <source>
        <strain evidence="4 6">NCTC12022</strain>
    </source>
</reference>
<feature type="transmembrane region" description="Helical" evidence="1">
    <location>
        <begin position="172"/>
        <end position="191"/>
    </location>
</feature>
<dbReference type="EMBL" id="UASS01000013">
    <property type="protein sequence ID" value="SPX60944.1"/>
    <property type="molecule type" value="Genomic_DNA"/>
</dbReference>
<dbReference type="RefSeq" id="WP_058445858.1">
    <property type="nucleotide sequence ID" value="NZ_CAAAHT010000002.1"/>
</dbReference>
<keyword evidence="1" id="KW-1133">Transmembrane helix</keyword>
<evidence type="ECO:0000313" key="5">
    <source>
        <dbReference type="Proteomes" id="UP000054698"/>
    </source>
</evidence>
<dbReference type="AlphaFoldDB" id="A0A0W0TMM0"/>
<evidence type="ECO:0000313" key="3">
    <source>
        <dbReference type="EMBL" id="KTC96822.1"/>
    </source>
</evidence>
<feature type="transmembrane region" description="Helical" evidence="1">
    <location>
        <begin position="273"/>
        <end position="292"/>
    </location>
</feature>
<dbReference type="Proteomes" id="UP000054698">
    <property type="component" value="Unassembled WGS sequence"/>
</dbReference>
<feature type="transmembrane region" description="Helical" evidence="1">
    <location>
        <begin position="149"/>
        <end position="166"/>
    </location>
</feature>
<feature type="transmembrane region" description="Helical" evidence="1">
    <location>
        <begin position="125"/>
        <end position="142"/>
    </location>
</feature>
<dbReference type="GO" id="GO:0016020">
    <property type="term" value="C:membrane"/>
    <property type="evidence" value="ECO:0007669"/>
    <property type="project" value="TreeGrafter"/>
</dbReference>
<dbReference type="Pfam" id="PF01757">
    <property type="entry name" value="Acyl_transf_3"/>
    <property type="match status" value="1"/>
</dbReference>
<accession>A0A0W0TMM0</accession>
<dbReference type="InterPro" id="IPR002656">
    <property type="entry name" value="Acyl_transf_3_dom"/>
</dbReference>
<keyword evidence="1" id="KW-0812">Transmembrane</keyword>
<evidence type="ECO:0000256" key="1">
    <source>
        <dbReference type="SAM" id="Phobius"/>
    </source>
</evidence>
<keyword evidence="1" id="KW-0472">Membrane</keyword>
<dbReference type="PANTHER" id="PTHR23028:SF53">
    <property type="entry name" value="ACYL_TRANSF_3 DOMAIN-CONTAINING PROTEIN"/>
    <property type="match status" value="1"/>
</dbReference>
<evidence type="ECO:0000313" key="6">
    <source>
        <dbReference type="Proteomes" id="UP000251942"/>
    </source>
</evidence>
<keyword evidence="5" id="KW-1185">Reference proteome</keyword>
<dbReference type="GO" id="GO:0016747">
    <property type="term" value="F:acyltransferase activity, transferring groups other than amino-acyl groups"/>
    <property type="evidence" value="ECO:0007669"/>
    <property type="project" value="InterPro"/>
</dbReference>
<name>A0A0W0TMM0_9GAMM</name>
<protein>
    <submittedName>
        <fullName evidence="3">O-acetyltransferase</fullName>
    </submittedName>
</protein>
<feature type="transmembrane region" description="Helical" evidence="1">
    <location>
        <begin position="244"/>
        <end position="261"/>
    </location>
</feature>
<dbReference type="PATRIC" id="fig|453.4.peg.1906"/>
<feature type="transmembrane region" description="Helical" evidence="1">
    <location>
        <begin position="365"/>
        <end position="384"/>
    </location>
</feature>
<dbReference type="STRING" id="453.Lfee_1734"/>
<evidence type="ECO:0000313" key="4">
    <source>
        <dbReference type="EMBL" id="SPX60944.1"/>
    </source>
</evidence>
<dbReference type="OrthoDB" id="9767863at2"/>
<feature type="transmembrane region" description="Helical" evidence="1">
    <location>
        <begin position="86"/>
        <end position="113"/>
    </location>
</feature>
<feature type="transmembrane region" description="Helical" evidence="1">
    <location>
        <begin position="38"/>
        <end position="61"/>
    </location>
</feature>
<evidence type="ECO:0000259" key="2">
    <source>
        <dbReference type="Pfam" id="PF01757"/>
    </source>
</evidence>
<reference evidence="3 5" key="1">
    <citation type="submission" date="2015-11" db="EMBL/GenBank/DDBJ databases">
        <title>Genomic analysis of 38 Legionella species identifies large and diverse effector repertoires.</title>
        <authorList>
            <person name="Burstein D."/>
            <person name="Amaro F."/>
            <person name="Zusman T."/>
            <person name="Lifshitz Z."/>
            <person name="Cohen O."/>
            <person name="Gilbert J.A."/>
            <person name="Pupko T."/>
            <person name="Shuman H.A."/>
            <person name="Segal G."/>
        </authorList>
    </citation>
    <scope>NUCLEOTIDE SEQUENCE [LARGE SCALE GENOMIC DNA]</scope>
    <source>
        <strain evidence="3 5">WO-44C</strain>
    </source>
</reference>
<feature type="transmembrane region" description="Helical" evidence="1">
    <location>
        <begin position="298"/>
        <end position="317"/>
    </location>
</feature>
<keyword evidence="3" id="KW-0808">Transferase</keyword>
<feature type="transmembrane region" description="Helical" evidence="1">
    <location>
        <begin position="329"/>
        <end position="353"/>
    </location>
</feature>
<sequence>MKRIDGIDITRGLLALSVAIYHYIQFLDLDYLKQFHGIMTAGIVSVDGFFAISGFALFYSYHKTDFSNIRNTGTYLYKRFARIAPLFYLCMLLNTLQAPAILLIVATLFVFGLVGEKKAPSLGKYPFLIITLVLLIQLVTPLTNTSEKLMNANNLLFIFGFINTNLTPVRGGWSIGIEYVFYFLLPFILCLTKNDRNYVTILTLFTIFLAVDYQFLNNTNLYTYNSTEHVQELVASWPLYTNPLNHFYFFMAGILLFIFYERYQTQLRQKQQLLVKMILILLIIYMVLDKIVGNPSYGIGRFCYSLLTIAIISLTPFIEMKSSWLRKKLILLGDISYSVYLIQFPVYTCVIYLTKKFTLFNKTETFFIALLSLLSISYFIYKWYEVPSKNWLTNLAFSPRKNRLELSETT</sequence>
<gene>
    <name evidence="3" type="primary">wbwI</name>
    <name evidence="3" type="ORF">Lfee_1734</name>
    <name evidence="4" type="ORF">NCTC12022_01681</name>
</gene>
<feature type="transmembrane region" description="Helical" evidence="1">
    <location>
        <begin position="12"/>
        <end position="32"/>
    </location>
</feature>
<dbReference type="EMBL" id="LNYB01000080">
    <property type="protein sequence ID" value="KTC96822.1"/>
    <property type="molecule type" value="Genomic_DNA"/>
</dbReference>